<dbReference type="NCBIfam" id="TIGR01636">
    <property type="entry name" value="phage_rinA"/>
    <property type="match status" value="1"/>
</dbReference>
<proteinExistence type="predicted"/>
<reference evidence="1" key="1">
    <citation type="submission" date="2014-07" db="EMBL/GenBank/DDBJ databases">
        <authorList>
            <person name="Hornung V.Bastian."/>
        </authorList>
    </citation>
    <scope>NUCLEOTIDE SEQUENCE</scope>
    <source>
        <strain evidence="1">PCE-S</strain>
    </source>
</reference>
<accession>A0A098B096</accession>
<gene>
    <name evidence="1" type="ORF">DPCES_1399</name>
</gene>
<evidence type="ECO:0000313" key="1">
    <source>
        <dbReference type="EMBL" id="CDX01286.1"/>
    </source>
</evidence>
<dbReference type="PATRIC" id="fig|49338.4.peg.1508"/>
<dbReference type="InterPro" id="IPR006523">
    <property type="entry name" value="RinA"/>
</dbReference>
<protein>
    <submittedName>
        <fullName evidence="1">Phage transcriptional regulator, RinA</fullName>
    </submittedName>
</protein>
<organism evidence="1">
    <name type="scientific">Desulfitobacterium hafniense</name>
    <name type="common">Desulfitobacterium frappieri</name>
    <dbReference type="NCBI Taxonomy" id="49338"/>
    <lineage>
        <taxon>Bacteria</taxon>
        <taxon>Bacillati</taxon>
        <taxon>Bacillota</taxon>
        <taxon>Clostridia</taxon>
        <taxon>Eubacteriales</taxon>
        <taxon>Desulfitobacteriaceae</taxon>
        <taxon>Desulfitobacterium</taxon>
    </lineage>
</organism>
<name>A0A098B096_DESHA</name>
<sequence>MEERIEKHIYQYVEAELRNYRTYKKLIEEYDKELLYTGAKSGLSKDPSGRFSQGQTSDSVHSEAVRVIANEQRVRRMIDVVTCIDDVLDEVSGSDKKLIEMRYFQGWYTDYEIIRELHIGRTKYYEDKLRIIRKIALRMRLL</sequence>
<dbReference type="EMBL" id="LK996017">
    <property type="protein sequence ID" value="CDX01286.1"/>
    <property type="molecule type" value="Genomic_DNA"/>
</dbReference>
<dbReference type="RefSeq" id="WP_208925458.1">
    <property type="nucleotide sequence ID" value="NZ_LK996017.1"/>
</dbReference>
<dbReference type="AlphaFoldDB" id="A0A098B096"/>